<comment type="caution">
    <text evidence="1">The sequence shown here is derived from an EMBL/GenBank/DDBJ whole genome shotgun (WGS) entry which is preliminary data.</text>
</comment>
<evidence type="ECO:0000313" key="1">
    <source>
        <dbReference type="EMBL" id="KAH6923529.1"/>
    </source>
</evidence>
<name>A0ACB7RSP1_HYAAI</name>
<keyword evidence="2" id="KW-1185">Reference proteome</keyword>
<reference evidence="1" key="1">
    <citation type="submission" date="2020-05" db="EMBL/GenBank/DDBJ databases">
        <title>Large-scale comparative analyses of tick genomes elucidate their genetic diversity and vector capacities.</title>
        <authorList>
            <person name="Jia N."/>
            <person name="Wang J."/>
            <person name="Shi W."/>
            <person name="Du L."/>
            <person name="Sun Y."/>
            <person name="Zhan W."/>
            <person name="Jiang J."/>
            <person name="Wang Q."/>
            <person name="Zhang B."/>
            <person name="Ji P."/>
            <person name="Sakyi L.B."/>
            <person name="Cui X."/>
            <person name="Yuan T."/>
            <person name="Jiang B."/>
            <person name="Yang W."/>
            <person name="Lam T.T.-Y."/>
            <person name="Chang Q."/>
            <person name="Ding S."/>
            <person name="Wang X."/>
            <person name="Zhu J."/>
            <person name="Ruan X."/>
            <person name="Zhao L."/>
            <person name="Wei J."/>
            <person name="Que T."/>
            <person name="Du C."/>
            <person name="Cheng J."/>
            <person name="Dai P."/>
            <person name="Han X."/>
            <person name="Huang E."/>
            <person name="Gao Y."/>
            <person name="Liu J."/>
            <person name="Shao H."/>
            <person name="Ye R."/>
            <person name="Li L."/>
            <person name="Wei W."/>
            <person name="Wang X."/>
            <person name="Wang C."/>
            <person name="Yang T."/>
            <person name="Huo Q."/>
            <person name="Li W."/>
            <person name="Guo W."/>
            <person name="Chen H."/>
            <person name="Zhou L."/>
            <person name="Ni X."/>
            <person name="Tian J."/>
            <person name="Zhou Y."/>
            <person name="Sheng Y."/>
            <person name="Liu T."/>
            <person name="Pan Y."/>
            <person name="Xia L."/>
            <person name="Li J."/>
            <person name="Zhao F."/>
            <person name="Cao W."/>
        </authorList>
    </citation>
    <scope>NUCLEOTIDE SEQUENCE</scope>
    <source>
        <strain evidence="1">Hyas-2018</strain>
    </source>
</reference>
<protein>
    <submittedName>
        <fullName evidence="1">Uncharacterized protein</fullName>
    </submittedName>
</protein>
<dbReference type="EMBL" id="CM023488">
    <property type="protein sequence ID" value="KAH6923529.1"/>
    <property type="molecule type" value="Genomic_DNA"/>
</dbReference>
<proteinExistence type="predicted"/>
<sequence>MGRPATAKSGEGPVPSNRRQDHTVLGIAATVAAATAIILSICTTILLYLLDFWGLSQNATLCSNPVCREFAKLINDSVEQSTDPCANFDAFVCSGWRTTRKYSVNAHLVINAADTMSKLVGKDTGSGTPRQTYAEKAGRFYRSCDAIWRGERDDLPVIRELLMSTGIVWPRRSANPSVARTLLSLSIELNWAVVVNIVASNRTMRFRVPISYVVAEEESSRQQDTNARKRSFDVIKAHFSVGDEGGTATFDETAELEETFFEPLVEARKFTGEQLLHTTDEGRWNECLAQLNRTPVRFVSTFANSELVSNYYGTSNYETIKYGQVRKCYLLIYRYVGDLLFAQYNAAVFGADVRADVERILHVIRNTFAARLAAKTTTGNQSSVGSLWSSLRTVLRMLNQATPDNATGPIDVVLPEMSESLARNMHAAWKHWSSRGELSVPRTLSTIASKGFPLYVYQSDDFILLPYAISFPLYDLHLVDAAKFGAFGGVVARASAQMARSFYEGLSPAEFNETLKCTDNFGEAGAPATREDVAALKVLVDAYEAHGSRRVIAGLSGFTPEQLLFVSWCFSRCRGYAEPLSNECNAALRHVPAFSSAFGCTPGDPLNPVHVQKSDTHLARIQRLRTEIAPSPWVLSESYKCKLQVNTAVDLLPLLPGPLFRGLCLRLLWRCCQVASTEIWSASALRIATIVAAIAAIVLGTCVLILFYLLDFWALPRGAMLCTTPACGEFAKLINHSVDRSVNPCHNFDAYVCGGWRTTRKYSVTAYLVTNAVAAITELVSKDTTSRTTNQSNLENAGRLYRSCDSVWRGEHDDLPVIREYLRSAGIVWPQRSAKPNVARTLLTLSIELDWGVVVAMFAWKNTMWFLVPYSYFVALDERSRVQDQEAKRQSFELRMSHFSAGNAELGAVNFEETTELERTFLEPLVEARTFTGRYKLNDTVADKWKDLLVEFNLTMVSKLWTNSLDYVMTFFDLWDRSGEAATHLFVSWMAVRFVSTFANKDLVYSFYGTSNDETVKYEELRRCFMQVYMFIGDLLFAPYNAQVFLPHVRVDVERIVLAIRSTFAARLGTTNGTRGSARLEWSSLKTVMAMLEQTPPVSEDGTLTKALLPDMQESFVQNWHAYWKYWSSGRRPTIRYTLSDFSTTDFELYEHRDGDFVLVPYALSFPLYDLQLVDAVKFGAFGGVVAGASAQVVRKLDDGTVTPVSLNETMTFANESSAAGAHDTLDDVTALSVLVDAYEAHASRYVLGSVSGFTAAQLLFVSWCFAKCRGHSEALPDQCSRALRHVPAFSSAFNCSLESPLNPMNKFVVR</sequence>
<evidence type="ECO:0000313" key="2">
    <source>
        <dbReference type="Proteomes" id="UP000821845"/>
    </source>
</evidence>
<dbReference type="Proteomes" id="UP000821845">
    <property type="component" value="Chromosome 8"/>
</dbReference>
<gene>
    <name evidence="1" type="ORF">HPB50_002151</name>
</gene>
<accession>A0ACB7RSP1</accession>
<organism evidence="1 2">
    <name type="scientific">Hyalomma asiaticum</name>
    <name type="common">Tick</name>
    <dbReference type="NCBI Taxonomy" id="266040"/>
    <lineage>
        <taxon>Eukaryota</taxon>
        <taxon>Metazoa</taxon>
        <taxon>Ecdysozoa</taxon>
        <taxon>Arthropoda</taxon>
        <taxon>Chelicerata</taxon>
        <taxon>Arachnida</taxon>
        <taxon>Acari</taxon>
        <taxon>Parasitiformes</taxon>
        <taxon>Ixodida</taxon>
        <taxon>Ixodoidea</taxon>
        <taxon>Ixodidae</taxon>
        <taxon>Hyalomminae</taxon>
        <taxon>Hyalomma</taxon>
    </lineage>
</organism>